<reference evidence="2" key="1">
    <citation type="journal article" date="2015" name="Nature">
        <title>Complex archaea that bridge the gap between prokaryotes and eukaryotes.</title>
        <authorList>
            <person name="Spang A."/>
            <person name="Saw J.H."/>
            <person name="Jorgensen S.L."/>
            <person name="Zaremba-Niedzwiedzka K."/>
            <person name="Martijn J."/>
            <person name="Lind A.E."/>
            <person name="van Eijk R."/>
            <person name="Schleper C."/>
            <person name="Guy L."/>
            <person name="Ettema T.J."/>
        </authorList>
    </citation>
    <scope>NUCLEOTIDE SEQUENCE</scope>
</reference>
<dbReference type="EMBL" id="LAZR01000131">
    <property type="protein sequence ID" value="KKN88054.1"/>
    <property type="molecule type" value="Genomic_DNA"/>
</dbReference>
<evidence type="ECO:0000256" key="1">
    <source>
        <dbReference type="SAM" id="MobiDB-lite"/>
    </source>
</evidence>
<protein>
    <submittedName>
        <fullName evidence="2">Uncharacterized protein</fullName>
    </submittedName>
</protein>
<accession>A0A0F9U8X2</accession>
<comment type="caution">
    <text evidence="2">The sequence shown here is derived from an EMBL/GenBank/DDBJ whole genome shotgun (WGS) entry which is preliminary data.</text>
</comment>
<name>A0A0F9U8X2_9ZZZZ</name>
<organism evidence="2">
    <name type="scientific">marine sediment metagenome</name>
    <dbReference type="NCBI Taxonomy" id="412755"/>
    <lineage>
        <taxon>unclassified sequences</taxon>
        <taxon>metagenomes</taxon>
        <taxon>ecological metagenomes</taxon>
    </lineage>
</organism>
<feature type="region of interest" description="Disordered" evidence="1">
    <location>
        <begin position="109"/>
        <end position="131"/>
    </location>
</feature>
<gene>
    <name evidence="2" type="ORF">LCGC14_0251260</name>
</gene>
<proteinExistence type="predicted"/>
<dbReference type="AlphaFoldDB" id="A0A0F9U8X2"/>
<sequence length="131" mass="13623">MNPRNYVVIAALLLAAPLAAQQTQTTVVPDVEVTVNGDTIVVNVEVLSDSVRLARIAEAVEAIAAAVAECGCQQPAGSSTVVRVGQGLLVVAAFLGVLQLKRIADREPDVHNDVTVPPHGHPKHDHGESPG</sequence>
<evidence type="ECO:0000313" key="2">
    <source>
        <dbReference type="EMBL" id="KKN88054.1"/>
    </source>
</evidence>